<evidence type="ECO:0000313" key="3">
    <source>
        <dbReference type="Proteomes" id="UP000749471"/>
    </source>
</evidence>
<feature type="transmembrane region" description="Helical" evidence="1">
    <location>
        <begin position="33"/>
        <end position="50"/>
    </location>
</feature>
<sequence>MFVYKLRFWTLSTIWGIWFILALIKKKNSDDRFIWFGIVPMVLSLMTMNVI</sequence>
<keyword evidence="1" id="KW-1133">Transmembrane helix</keyword>
<keyword evidence="1" id="KW-0812">Transmembrane</keyword>
<name>A0ABS6E0T1_9FIRM</name>
<accession>A0ABS6E0T1</accession>
<proteinExistence type="predicted"/>
<protein>
    <submittedName>
        <fullName evidence="2">Uncharacterized protein</fullName>
    </submittedName>
</protein>
<keyword evidence="3" id="KW-1185">Reference proteome</keyword>
<evidence type="ECO:0000313" key="2">
    <source>
        <dbReference type="EMBL" id="MBU5436399.1"/>
    </source>
</evidence>
<dbReference type="EMBL" id="JAHLPM010000001">
    <property type="protein sequence ID" value="MBU5436399.1"/>
    <property type="molecule type" value="Genomic_DNA"/>
</dbReference>
<comment type="caution">
    <text evidence="2">The sequence shown here is derived from an EMBL/GenBank/DDBJ whole genome shotgun (WGS) entry which is preliminary data.</text>
</comment>
<keyword evidence="1" id="KW-0472">Membrane</keyword>
<dbReference type="RefSeq" id="WP_216515583.1">
    <property type="nucleotide sequence ID" value="NZ_JAHLPM010000001.1"/>
</dbReference>
<feature type="transmembrane region" description="Helical" evidence="1">
    <location>
        <begin position="6"/>
        <end position="24"/>
    </location>
</feature>
<organism evidence="2 3">
    <name type="scientific">Tissierella simiarum</name>
    <dbReference type="NCBI Taxonomy" id="2841534"/>
    <lineage>
        <taxon>Bacteria</taxon>
        <taxon>Bacillati</taxon>
        <taxon>Bacillota</taxon>
        <taxon>Tissierellia</taxon>
        <taxon>Tissierellales</taxon>
        <taxon>Tissierellaceae</taxon>
        <taxon>Tissierella</taxon>
    </lineage>
</organism>
<reference evidence="2 3" key="1">
    <citation type="submission" date="2021-06" db="EMBL/GenBank/DDBJ databases">
        <authorList>
            <person name="Sun Q."/>
            <person name="Li D."/>
        </authorList>
    </citation>
    <scope>NUCLEOTIDE SEQUENCE [LARGE SCALE GENOMIC DNA]</scope>
    <source>
        <strain evidence="2 3">MSJ-40</strain>
    </source>
</reference>
<evidence type="ECO:0000256" key="1">
    <source>
        <dbReference type="SAM" id="Phobius"/>
    </source>
</evidence>
<dbReference type="Proteomes" id="UP000749471">
    <property type="component" value="Unassembled WGS sequence"/>
</dbReference>
<gene>
    <name evidence="2" type="ORF">KQI42_00150</name>
</gene>